<dbReference type="AlphaFoldDB" id="A0A319B329"/>
<dbReference type="PANTHER" id="PTHR47784">
    <property type="entry name" value="STEROL UPTAKE CONTROL PROTEIN 2"/>
    <property type="match status" value="1"/>
</dbReference>
<evidence type="ECO:0000313" key="7">
    <source>
        <dbReference type="EMBL" id="PYH66665.1"/>
    </source>
</evidence>
<dbReference type="Proteomes" id="UP000248405">
    <property type="component" value="Unassembled WGS sequence"/>
</dbReference>
<keyword evidence="4" id="KW-0539">Nucleus</keyword>
<keyword evidence="3" id="KW-0804">Transcription</keyword>
<evidence type="ECO:0000256" key="2">
    <source>
        <dbReference type="ARBA" id="ARBA00023125"/>
    </source>
</evidence>
<evidence type="ECO:0000259" key="6">
    <source>
        <dbReference type="PROSITE" id="PS50048"/>
    </source>
</evidence>
<dbReference type="GeneID" id="37207915"/>
<dbReference type="PANTHER" id="PTHR47784:SF5">
    <property type="entry name" value="STEROL UPTAKE CONTROL PROTEIN 2"/>
    <property type="match status" value="1"/>
</dbReference>
<keyword evidence="1" id="KW-0805">Transcription regulation</keyword>
<evidence type="ECO:0000256" key="5">
    <source>
        <dbReference type="SAM" id="MobiDB-lite"/>
    </source>
</evidence>
<keyword evidence="2" id="KW-0238">DNA-binding</keyword>
<dbReference type="GO" id="GO:0008270">
    <property type="term" value="F:zinc ion binding"/>
    <property type="evidence" value="ECO:0007669"/>
    <property type="project" value="InterPro"/>
</dbReference>
<dbReference type="Pfam" id="PF00172">
    <property type="entry name" value="Zn_clus"/>
    <property type="match status" value="1"/>
</dbReference>
<dbReference type="SMART" id="SM00066">
    <property type="entry name" value="GAL4"/>
    <property type="match status" value="1"/>
</dbReference>
<dbReference type="CDD" id="cd00067">
    <property type="entry name" value="GAL4"/>
    <property type="match status" value="1"/>
</dbReference>
<dbReference type="SUPFAM" id="SSF57701">
    <property type="entry name" value="Zn2/Cys6 DNA-binding domain"/>
    <property type="match status" value="1"/>
</dbReference>
<dbReference type="GO" id="GO:0001228">
    <property type="term" value="F:DNA-binding transcription activator activity, RNA polymerase II-specific"/>
    <property type="evidence" value="ECO:0007669"/>
    <property type="project" value="TreeGrafter"/>
</dbReference>
<dbReference type="GO" id="GO:0003677">
    <property type="term" value="F:DNA binding"/>
    <property type="evidence" value="ECO:0007669"/>
    <property type="project" value="UniProtKB-KW"/>
</dbReference>
<dbReference type="EMBL" id="KZ821633">
    <property type="protein sequence ID" value="PYH66665.1"/>
    <property type="molecule type" value="Genomic_DNA"/>
</dbReference>
<dbReference type="RefSeq" id="XP_025560459.1">
    <property type="nucleotide sequence ID" value="XM_025703323.1"/>
</dbReference>
<dbReference type="InterPro" id="IPR001138">
    <property type="entry name" value="Zn2Cys6_DnaBD"/>
</dbReference>
<proteinExistence type="predicted"/>
<gene>
    <name evidence="7" type="ORF">BO88DRAFT_345946</name>
</gene>
<protein>
    <recommendedName>
        <fullName evidence="6">Zn(2)-C6 fungal-type domain-containing protein</fullName>
    </recommendedName>
</protein>
<name>A0A319B329_ASPVC</name>
<evidence type="ECO:0000256" key="1">
    <source>
        <dbReference type="ARBA" id="ARBA00023015"/>
    </source>
</evidence>
<sequence length="387" mass="44665">MPSRRSHRKSRHGCIACKRRRVKCDERQPECSNCLNRSTECVYAPRDEWMQPPQTENSSGRRKSPTTSSTPPSLGWMGSSDPLPQAPELNLSNMELLLQWCSSTYATMAHDQQFEDLYRWVLPKEGLEYPFVLHGLLALSALHIARTSAPVSRTRYFSIALEHQNRALALFRPVLPSINRENSHPIFLFASLLLQLTFAIPPCSPLMANHDSVQDLIQAFTLCRGLREILGASWNWVREGKLADVFTQVDDTKHWPLPETVEVALSQLKSLNETRGGQFGDHDVDCYGAAISHLKDMMEIYQDKPRRVELALRWPFGLESKYLKLLKENDPMALVILAHYCLVLHHFRHHWWMEGWSLRVARSIWDHLHEPWRPYVSWVVNEVGLEV</sequence>
<evidence type="ECO:0000313" key="8">
    <source>
        <dbReference type="Proteomes" id="UP000248405"/>
    </source>
</evidence>
<dbReference type="InterPro" id="IPR036864">
    <property type="entry name" value="Zn2-C6_fun-type_DNA-bd_sf"/>
</dbReference>
<keyword evidence="8" id="KW-1185">Reference proteome</keyword>
<dbReference type="PROSITE" id="PS50048">
    <property type="entry name" value="ZN2_CY6_FUNGAL_2"/>
    <property type="match status" value="1"/>
</dbReference>
<evidence type="ECO:0000256" key="3">
    <source>
        <dbReference type="ARBA" id="ARBA00023163"/>
    </source>
</evidence>
<feature type="region of interest" description="Disordered" evidence="5">
    <location>
        <begin position="46"/>
        <end position="82"/>
    </location>
</feature>
<dbReference type="InterPro" id="IPR053157">
    <property type="entry name" value="Sterol_Uptake_Regulator"/>
</dbReference>
<dbReference type="PROSITE" id="PS00463">
    <property type="entry name" value="ZN2_CY6_FUNGAL_1"/>
    <property type="match status" value="1"/>
</dbReference>
<organism evidence="7 8">
    <name type="scientific">Aspergillus vadensis (strain CBS 113365 / IMI 142717 / IBT 24658)</name>
    <dbReference type="NCBI Taxonomy" id="1448311"/>
    <lineage>
        <taxon>Eukaryota</taxon>
        <taxon>Fungi</taxon>
        <taxon>Dikarya</taxon>
        <taxon>Ascomycota</taxon>
        <taxon>Pezizomycotina</taxon>
        <taxon>Eurotiomycetes</taxon>
        <taxon>Eurotiomycetidae</taxon>
        <taxon>Eurotiales</taxon>
        <taxon>Aspergillaceae</taxon>
        <taxon>Aspergillus</taxon>
        <taxon>Aspergillus subgen. Circumdati</taxon>
    </lineage>
</organism>
<feature type="domain" description="Zn(2)-C6 fungal-type" evidence="6">
    <location>
        <begin position="13"/>
        <end position="43"/>
    </location>
</feature>
<reference evidence="7" key="1">
    <citation type="submission" date="2016-12" db="EMBL/GenBank/DDBJ databases">
        <title>The genomes of Aspergillus section Nigri reveals drivers in fungal speciation.</title>
        <authorList>
            <consortium name="DOE Joint Genome Institute"/>
            <person name="Vesth T.C."/>
            <person name="Nybo J."/>
            <person name="Theobald S."/>
            <person name="Brandl J."/>
            <person name="Frisvad J.C."/>
            <person name="Nielsen K.F."/>
            <person name="Lyhne E.K."/>
            <person name="Kogle M.E."/>
            <person name="Kuo A."/>
            <person name="Riley R."/>
            <person name="Clum A."/>
            <person name="Nolan M."/>
            <person name="Lipzen A."/>
            <person name="Salamov A."/>
            <person name="Henrissat B."/>
            <person name="Wiebenga A."/>
            <person name="De Vries R.P."/>
            <person name="Grigoriev I.V."/>
            <person name="Mortensen U.H."/>
            <person name="Andersen M.R."/>
            <person name="Baker S.E."/>
        </authorList>
    </citation>
    <scope>NUCLEOTIDE SEQUENCE [LARGE SCALE GENOMIC DNA]</scope>
    <source>
        <strain evidence="7">CBS 113365</strain>
    </source>
</reference>
<dbReference type="OrthoDB" id="4937900at2759"/>
<dbReference type="Gene3D" id="4.10.240.10">
    <property type="entry name" value="Zn(2)-C6 fungal-type DNA-binding domain"/>
    <property type="match status" value="1"/>
</dbReference>
<evidence type="ECO:0000256" key="4">
    <source>
        <dbReference type="ARBA" id="ARBA00023242"/>
    </source>
</evidence>
<accession>A0A319B329</accession>